<keyword evidence="3" id="KW-0805">Transcription regulation</keyword>
<evidence type="ECO:0000256" key="2">
    <source>
        <dbReference type="ARBA" id="ARBA00022833"/>
    </source>
</evidence>
<evidence type="ECO:0000256" key="3">
    <source>
        <dbReference type="ARBA" id="ARBA00023015"/>
    </source>
</evidence>
<proteinExistence type="predicted"/>
<gene>
    <name evidence="7" type="ORF">BZA70DRAFT_21360</name>
</gene>
<dbReference type="EMBL" id="JBBJBU010000001">
    <property type="protein sequence ID" value="KAK7207655.1"/>
    <property type="molecule type" value="Genomic_DNA"/>
</dbReference>
<dbReference type="PANTHER" id="PTHR47660">
    <property type="entry name" value="TRANSCRIPTION FACTOR WITH C2H2 AND ZN(2)-CYS(6) DNA BINDING DOMAIN (EUROFUNG)-RELATED-RELATED"/>
    <property type="match status" value="1"/>
</dbReference>
<evidence type="ECO:0000313" key="8">
    <source>
        <dbReference type="Proteomes" id="UP001498771"/>
    </source>
</evidence>
<dbReference type="GeneID" id="90035694"/>
<dbReference type="Pfam" id="PF04082">
    <property type="entry name" value="Fungal_trans"/>
    <property type="match status" value="1"/>
</dbReference>
<evidence type="ECO:0000313" key="7">
    <source>
        <dbReference type="EMBL" id="KAK7207655.1"/>
    </source>
</evidence>
<keyword evidence="5" id="KW-0539">Nucleus</keyword>
<keyword evidence="1" id="KW-0479">Metal-binding</keyword>
<protein>
    <recommendedName>
        <fullName evidence="6">Xylanolytic transcriptional activator regulatory domain-containing protein</fullName>
    </recommendedName>
</protein>
<dbReference type="CDD" id="cd12148">
    <property type="entry name" value="fungal_TF_MHR"/>
    <property type="match status" value="1"/>
</dbReference>
<name>A0ABR1FCU1_9ASCO</name>
<evidence type="ECO:0000256" key="1">
    <source>
        <dbReference type="ARBA" id="ARBA00022723"/>
    </source>
</evidence>
<accession>A0ABR1FCU1</accession>
<comment type="caution">
    <text evidence="7">The sequence shown here is derived from an EMBL/GenBank/DDBJ whole genome shotgun (WGS) entry which is preliminary data.</text>
</comment>
<evidence type="ECO:0000256" key="4">
    <source>
        <dbReference type="ARBA" id="ARBA00023163"/>
    </source>
</evidence>
<feature type="domain" description="Xylanolytic transcriptional activator regulatory" evidence="6">
    <location>
        <begin position="33"/>
        <end position="253"/>
    </location>
</feature>
<reference evidence="7 8" key="1">
    <citation type="submission" date="2024-03" db="EMBL/GenBank/DDBJ databases">
        <title>Genome-scale model development and genomic sequencing of the oleaginous clade Lipomyces.</title>
        <authorList>
            <consortium name="Lawrence Berkeley National Laboratory"/>
            <person name="Czajka J.J."/>
            <person name="Han Y."/>
            <person name="Kim J."/>
            <person name="Mondo S.J."/>
            <person name="Hofstad B.A."/>
            <person name="Robles A."/>
            <person name="Haridas S."/>
            <person name="Riley R."/>
            <person name="LaButti K."/>
            <person name="Pangilinan J."/>
            <person name="Andreopoulos W."/>
            <person name="Lipzen A."/>
            <person name="Yan J."/>
            <person name="Wang M."/>
            <person name="Ng V."/>
            <person name="Grigoriev I.V."/>
            <person name="Spatafora J.W."/>
            <person name="Magnuson J.K."/>
            <person name="Baker S.E."/>
            <person name="Pomraning K.R."/>
        </authorList>
    </citation>
    <scope>NUCLEOTIDE SEQUENCE [LARGE SCALE GENOMIC DNA]</scope>
    <source>
        <strain evidence="7 8">Phaff 52-87</strain>
    </source>
</reference>
<evidence type="ECO:0000256" key="5">
    <source>
        <dbReference type="ARBA" id="ARBA00023242"/>
    </source>
</evidence>
<keyword evidence="4" id="KW-0804">Transcription</keyword>
<keyword evidence="8" id="KW-1185">Reference proteome</keyword>
<keyword evidence="2" id="KW-0862">Zinc</keyword>
<organism evidence="7 8">
    <name type="scientific">Myxozyma melibiosi</name>
    <dbReference type="NCBI Taxonomy" id="54550"/>
    <lineage>
        <taxon>Eukaryota</taxon>
        <taxon>Fungi</taxon>
        <taxon>Dikarya</taxon>
        <taxon>Ascomycota</taxon>
        <taxon>Saccharomycotina</taxon>
        <taxon>Lipomycetes</taxon>
        <taxon>Lipomycetales</taxon>
        <taxon>Lipomycetaceae</taxon>
        <taxon>Myxozyma</taxon>
    </lineage>
</organism>
<dbReference type="InterPro" id="IPR007219">
    <property type="entry name" value="XnlR_reg_dom"/>
</dbReference>
<sequence>MHSNLMAAVYSQISTAGQTLDVSADTFYRYLQTYQQYPGYQQPILHHTLFSSYAHLKDFETATDHVERCVVLLFCAAIGAIYCSEPTTARKMRDVAKTALAQLLGQNSFKWEKAEDVESVLHVLQARLLCAVFDAWSGDRELVEMALNEQLLWIRMCTKCTLSKFRRVTSDWRRWIVRESFHRVYWGCFSLISDFNMAYGDITPEPVVSTRLFPLPEADALWDAEDPSSWQQQIRVCEAPLTADVIIAKIVGEVEAGGHQRARESRFCEASAFATCVLLRFVMHHVSASEQVFNSQVLSKGLDPECEKITQYLRQLSGQQIDRLLADLSIRSMKFTHSPTKFSIESLIQSIELRRRRLVTSKKLGVLCSILIESDRNQILGDFLSSKTMKSEQVCQAVTICLKYIEPYAVSGTRMRTFKELVCTWESVLLIIMWLRTMVNAGVHTETERSAVEQVKQTVAKFPAEAGVVEDGTAELARRMARVWRRVLQETQSYGTSYMMLQFFDQLADLL</sequence>
<dbReference type="Proteomes" id="UP001498771">
    <property type="component" value="Unassembled WGS sequence"/>
</dbReference>
<dbReference type="PANTHER" id="PTHR47660:SF2">
    <property type="entry name" value="TRANSCRIPTION FACTOR WITH C2H2 AND ZN(2)-CYS(6) DNA BINDING DOMAIN (EUROFUNG)"/>
    <property type="match status" value="1"/>
</dbReference>
<dbReference type="RefSeq" id="XP_064770688.1">
    <property type="nucleotide sequence ID" value="XM_064910182.1"/>
</dbReference>
<evidence type="ECO:0000259" key="6">
    <source>
        <dbReference type="Pfam" id="PF04082"/>
    </source>
</evidence>